<dbReference type="STRING" id="1850246.LPB138_00450"/>
<reference evidence="2 3" key="1">
    <citation type="submission" date="2016-10" db="EMBL/GenBank/DDBJ databases">
        <title>Lutibacter sp. LPB0138, isolated from marine gastropod.</title>
        <authorList>
            <person name="Kim E."/>
            <person name="Yi H."/>
        </authorList>
    </citation>
    <scope>NUCLEOTIDE SEQUENCE [LARGE SCALE GENOMIC DNA]</scope>
    <source>
        <strain evidence="2 3">LPB0138</strain>
    </source>
</reference>
<dbReference type="Pfam" id="PF07929">
    <property type="entry name" value="PRiA4_ORF3"/>
    <property type="match status" value="1"/>
</dbReference>
<evidence type="ECO:0000313" key="2">
    <source>
        <dbReference type="EMBL" id="AOW19246.1"/>
    </source>
</evidence>
<dbReference type="OrthoDB" id="666725at2"/>
<evidence type="ECO:0000313" key="3">
    <source>
        <dbReference type="Proteomes" id="UP000176050"/>
    </source>
</evidence>
<dbReference type="AlphaFoldDB" id="A0A1D8P3Z0"/>
<name>A0A1D8P3Z0_9FLAO</name>
<dbReference type="KEGG" id="lul:LPB138_00450"/>
<keyword evidence="3" id="KW-1185">Reference proteome</keyword>
<proteinExistence type="predicted"/>
<dbReference type="RefSeq" id="WP_070235376.1">
    <property type="nucleotide sequence ID" value="NZ_CP017478.1"/>
</dbReference>
<evidence type="ECO:0000259" key="1">
    <source>
        <dbReference type="Pfam" id="PF07929"/>
    </source>
</evidence>
<dbReference type="InterPro" id="IPR024047">
    <property type="entry name" value="MM3350-like_sf"/>
</dbReference>
<accession>A0A1D8P3Z0</accession>
<dbReference type="InterPro" id="IPR012912">
    <property type="entry name" value="Plasmid_pRiA4b_Orf3-like"/>
</dbReference>
<sequence>MTYKIRAILDVENDVIRDILIDKSNNLETLHKVIANAFGFNGQEMASFYRTDNDWNQGEEIPLFDMSDAGESISMSTCIIEDTLKNDGDKLIYVYDFFSMWTFYVELTEVKSLPEDNLNLPKVVFAFGDAPETAPEKEFTSDNFNDDLDFDNDDFNEFGGFENIDDYDF</sequence>
<feature type="domain" description="Plasmid pRiA4b Orf3-like" evidence="1">
    <location>
        <begin position="9"/>
        <end position="131"/>
    </location>
</feature>
<gene>
    <name evidence="2" type="ORF">LPB138_00450</name>
</gene>
<organism evidence="2 3">
    <name type="scientific">Urechidicola croceus</name>
    <dbReference type="NCBI Taxonomy" id="1850246"/>
    <lineage>
        <taxon>Bacteria</taxon>
        <taxon>Pseudomonadati</taxon>
        <taxon>Bacteroidota</taxon>
        <taxon>Flavobacteriia</taxon>
        <taxon>Flavobacteriales</taxon>
        <taxon>Flavobacteriaceae</taxon>
        <taxon>Urechidicola</taxon>
    </lineage>
</organism>
<dbReference type="Proteomes" id="UP000176050">
    <property type="component" value="Chromosome"/>
</dbReference>
<dbReference type="EMBL" id="CP017478">
    <property type="protein sequence ID" value="AOW19246.1"/>
    <property type="molecule type" value="Genomic_DNA"/>
</dbReference>
<dbReference type="Gene3D" id="3.10.290.30">
    <property type="entry name" value="MM3350-like"/>
    <property type="match status" value="1"/>
</dbReference>
<protein>
    <recommendedName>
        <fullName evidence="1">Plasmid pRiA4b Orf3-like domain-containing protein</fullName>
    </recommendedName>
</protein>
<dbReference type="SUPFAM" id="SSF159941">
    <property type="entry name" value="MM3350-like"/>
    <property type="match status" value="1"/>
</dbReference>